<evidence type="ECO:0000256" key="1">
    <source>
        <dbReference type="SAM" id="MobiDB-lite"/>
    </source>
</evidence>
<reference evidence="2" key="1">
    <citation type="submission" date="2012-12" db="EMBL/GenBank/DDBJ databases">
        <title>Identification and characterization of a phenylalanine ammonia-lyase gene family in Isatis indigotica Fort.</title>
        <authorList>
            <person name="Liu Q."/>
            <person name="Chen J."/>
            <person name="Zhou X."/>
            <person name="Di P."/>
            <person name="Xiao Y."/>
            <person name="Xuan H."/>
            <person name="Zhang L."/>
            <person name="Chen W."/>
        </authorList>
    </citation>
    <scope>NUCLEOTIDE SEQUENCE</scope>
    <source>
        <tissue evidence="2">Salivary gland</tissue>
    </source>
</reference>
<dbReference type="GO" id="GO:0006623">
    <property type="term" value="P:protein targeting to vacuole"/>
    <property type="evidence" value="ECO:0007669"/>
    <property type="project" value="InterPro"/>
</dbReference>
<proteinExistence type="evidence at transcript level"/>
<organism evidence="2">
    <name type="scientific">Ixodes ricinus</name>
    <name type="common">Common tick</name>
    <name type="synonym">Acarus ricinus</name>
    <dbReference type="NCBI Taxonomy" id="34613"/>
    <lineage>
        <taxon>Eukaryota</taxon>
        <taxon>Metazoa</taxon>
        <taxon>Ecdysozoa</taxon>
        <taxon>Arthropoda</taxon>
        <taxon>Chelicerata</taxon>
        <taxon>Arachnida</taxon>
        <taxon>Acari</taxon>
        <taxon>Parasitiformes</taxon>
        <taxon>Ixodida</taxon>
        <taxon>Ixodoidea</taxon>
        <taxon>Ixodidae</taxon>
        <taxon>Ixodinae</taxon>
        <taxon>Ixodes</taxon>
    </lineage>
</organism>
<evidence type="ECO:0000313" key="2">
    <source>
        <dbReference type="EMBL" id="JAA67878.1"/>
    </source>
</evidence>
<dbReference type="PANTHER" id="PTHR12616">
    <property type="entry name" value="VACUOLAR PROTEIN SORTING VPS41"/>
    <property type="match status" value="1"/>
</dbReference>
<dbReference type="EMBL" id="GADI01005930">
    <property type="protein sequence ID" value="JAA67878.1"/>
    <property type="molecule type" value="mRNA"/>
</dbReference>
<dbReference type="GO" id="GO:0030897">
    <property type="term" value="C:HOPS complex"/>
    <property type="evidence" value="ECO:0007669"/>
    <property type="project" value="TreeGrafter"/>
</dbReference>
<feature type="region of interest" description="Disordered" evidence="1">
    <location>
        <begin position="119"/>
        <end position="148"/>
    </location>
</feature>
<dbReference type="GO" id="GO:0034058">
    <property type="term" value="P:endosomal vesicle fusion"/>
    <property type="evidence" value="ECO:0007669"/>
    <property type="project" value="TreeGrafter"/>
</dbReference>
<name>A0A0K8RAI1_IXORI</name>
<protein>
    <submittedName>
        <fullName evidence="2">Putative vacuolar protein sorting 8 log strongylocentrotus purpuratus</fullName>
    </submittedName>
</protein>
<dbReference type="AlphaFoldDB" id="A0A0K8RAI1"/>
<accession>A0A0K8RAI1</accession>
<feature type="compositionally biased region" description="Polar residues" evidence="1">
    <location>
        <begin position="126"/>
        <end position="136"/>
    </location>
</feature>
<dbReference type="PANTHER" id="PTHR12616:SF8">
    <property type="entry name" value="VACUOLAR PROTEIN SORTING-ASSOCIATED PROTEIN 8 HOMOLOG"/>
    <property type="match status" value="1"/>
</dbReference>
<dbReference type="GO" id="GO:0005770">
    <property type="term" value="C:late endosome"/>
    <property type="evidence" value="ECO:0007669"/>
    <property type="project" value="TreeGrafter"/>
</dbReference>
<dbReference type="InterPro" id="IPR045111">
    <property type="entry name" value="Vps41/Vps8"/>
</dbReference>
<sequence length="148" mass="16564">MDEVFNAIDAQLCTVVHLCQRSSSKMDTAEREALWFPLLEVVMAPQRELRTLLGPEQLGDFQALTHHLLGSMMGFVALPHILHKLMQDPVYSSGKFGEVRDFIMKMLDTHNYRKGIAEHHQPAAQLRSTPPSSSTKLAGERGLCITHG</sequence>